<dbReference type="PANTHER" id="PTHR47197">
    <property type="entry name" value="PROTEIN NIRF"/>
    <property type="match status" value="1"/>
</dbReference>
<dbReference type="AlphaFoldDB" id="A0A1G9Z7A0"/>
<accession>A0A1G9Z7A0</accession>
<proteinExistence type="predicted"/>
<reference evidence="1 2" key="1">
    <citation type="submission" date="2016-10" db="EMBL/GenBank/DDBJ databases">
        <authorList>
            <person name="de Groot N.N."/>
        </authorList>
    </citation>
    <scope>NUCLEOTIDE SEQUENCE [LARGE SCALE GENOMIC DNA]</scope>
    <source>
        <strain evidence="1 2">DSM 1736</strain>
    </source>
</reference>
<protein>
    <submittedName>
        <fullName evidence="1">DNA-binding beta-propeller fold protein YncE</fullName>
    </submittedName>
</protein>
<dbReference type="InterPro" id="IPR015943">
    <property type="entry name" value="WD40/YVTN_repeat-like_dom_sf"/>
</dbReference>
<dbReference type="PANTHER" id="PTHR47197:SF3">
    <property type="entry name" value="DIHYDRO-HEME D1 DEHYDROGENASE"/>
    <property type="match status" value="1"/>
</dbReference>
<keyword evidence="1" id="KW-0238">DNA-binding</keyword>
<evidence type="ECO:0000313" key="1">
    <source>
        <dbReference type="EMBL" id="SDN17289.1"/>
    </source>
</evidence>
<dbReference type="Gene3D" id="2.130.10.10">
    <property type="entry name" value="YVTN repeat-like/Quinoprotein amine dehydrogenase"/>
    <property type="match status" value="2"/>
</dbReference>
<dbReference type="OrthoDB" id="1633742at2"/>
<dbReference type="Proteomes" id="UP000214880">
    <property type="component" value="Unassembled WGS sequence"/>
</dbReference>
<sequence length="315" mass="33232">MDWAPYKLLLIDATAHALLMVDGAKSEVLAELAYPDGYVPTALALAPDANRAYLATAGNNGSGWLLVADLHSLSFCPSPMEIPHPMQFTLTPDGAAAYLADPGGMLYAVDTAAMTLTSLGQPENASCVGIAADSQKVYTAWEHQNSGSIAIFNHRGQLIQEHAIAGIPTNIALNGAQILVPFTANSFTGEGLAIFDQAKPDDSIPSVITIQCPLHTNGLKAYPCSVTVAPDRHSAYVINEDSGSITKLDLKLAEVTGNITLGRSISNLYILPDPRFAVATSNMFADLALIDLVNERLLSVTTSPNEILSCLAVLG</sequence>
<dbReference type="InterPro" id="IPR011044">
    <property type="entry name" value="Quino_amine_DH_bsu"/>
</dbReference>
<dbReference type="EMBL" id="FNHB01000013">
    <property type="protein sequence ID" value="SDN17289.1"/>
    <property type="molecule type" value="Genomic_DNA"/>
</dbReference>
<gene>
    <name evidence="1" type="ORF">SAMN04488502_11369</name>
</gene>
<evidence type="ECO:0000313" key="2">
    <source>
        <dbReference type="Proteomes" id="UP000214880"/>
    </source>
</evidence>
<dbReference type="GO" id="GO:0003677">
    <property type="term" value="F:DNA binding"/>
    <property type="evidence" value="ECO:0007669"/>
    <property type="project" value="UniProtKB-KW"/>
</dbReference>
<keyword evidence="2" id="KW-1185">Reference proteome</keyword>
<dbReference type="RefSeq" id="WP_092074860.1">
    <property type="nucleotide sequence ID" value="NZ_FNHB01000013.1"/>
</dbReference>
<dbReference type="InterPro" id="IPR051200">
    <property type="entry name" value="Host-pathogen_enzymatic-act"/>
</dbReference>
<organism evidence="1 2">
    <name type="scientific">Dendrosporobacter quercicolus</name>
    <dbReference type="NCBI Taxonomy" id="146817"/>
    <lineage>
        <taxon>Bacteria</taxon>
        <taxon>Bacillati</taxon>
        <taxon>Bacillota</taxon>
        <taxon>Negativicutes</taxon>
        <taxon>Selenomonadales</taxon>
        <taxon>Sporomusaceae</taxon>
        <taxon>Dendrosporobacter</taxon>
    </lineage>
</organism>
<name>A0A1G9Z7A0_9FIRM</name>
<dbReference type="SUPFAM" id="SSF50969">
    <property type="entry name" value="YVTN repeat-like/Quinoprotein amine dehydrogenase"/>
    <property type="match status" value="1"/>
</dbReference>
<dbReference type="STRING" id="146817.SAMN04488502_11369"/>